<dbReference type="PANTHER" id="PTHR36565:SF1">
    <property type="entry name" value="UPF0332 PROTEIN TM_1000"/>
    <property type="match status" value="1"/>
</dbReference>
<comment type="similarity">
    <text evidence="1">Belongs to the UPF0332 family.</text>
</comment>
<dbReference type="InterPro" id="IPR052226">
    <property type="entry name" value="UPF0332_toxin"/>
</dbReference>
<dbReference type="Proteomes" id="UP000823893">
    <property type="component" value="Unassembled WGS sequence"/>
</dbReference>
<evidence type="ECO:0000256" key="1">
    <source>
        <dbReference type="ARBA" id="ARBA00038248"/>
    </source>
</evidence>
<gene>
    <name evidence="3" type="ORF">H9935_02890</name>
</gene>
<dbReference type="EMBL" id="DWWV01000033">
    <property type="protein sequence ID" value="HJC09744.1"/>
    <property type="molecule type" value="Genomic_DNA"/>
</dbReference>
<evidence type="ECO:0000313" key="4">
    <source>
        <dbReference type="Proteomes" id="UP000823893"/>
    </source>
</evidence>
<proteinExistence type="inferred from homology"/>
<organism evidence="3 4">
    <name type="scientific">Candidatus Blautia merdigallinarum</name>
    <dbReference type="NCBI Taxonomy" id="2838495"/>
    <lineage>
        <taxon>Bacteria</taxon>
        <taxon>Bacillati</taxon>
        <taxon>Bacillota</taxon>
        <taxon>Clostridia</taxon>
        <taxon>Lachnospirales</taxon>
        <taxon>Lachnospiraceae</taxon>
        <taxon>Blautia</taxon>
    </lineage>
</organism>
<comment type="caution">
    <text evidence="3">The sequence shown here is derived from an EMBL/GenBank/DDBJ whole genome shotgun (WGS) entry which is preliminary data.</text>
</comment>
<reference evidence="3" key="1">
    <citation type="journal article" date="2021" name="PeerJ">
        <title>Extensive microbial diversity within the chicken gut microbiome revealed by metagenomics and culture.</title>
        <authorList>
            <person name="Gilroy R."/>
            <person name="Ravi A."/>
            <person name="Getino M."/>
            <person name="Pursley I."/>
            <person name="Horton D.L."/>
            <person name="Alikhan N.F."/>
            <person name="Baker D."/>
            <person name="Gharbi K."/>
            <person name="Hall N."/>
            <person name="Watson M."/>
            <person name="Adriaenssens E.M."/>
            <person name="Foster-Nyarko E."/>
            <person name="Jarju S."/>
            <person name="Secka A."/>
            <person name="Antonio M."/>
            <person name="Oren A."/>
            <person name="Chaudhuri R.R."/>
            <person name="La Ragione R."/>
            <person name="Hildebrand F."/>
            <person name="Pallen M.J."/>
        </authorList>
    </citation>
    <scope>NUCLEOTIDE SEQUENCE</scope>
    <source>
        <strain evidence="3">ChiSxjej6B18-287</strain>
    </source>
</reference>
<dbReference type="PANTHER" id="PTHR36565">
    <property type="entry name" value="UPF0332 PROTEIN TM_1000"/>
    <property type="match status" value="1"/>
</dbReference>
<dbReference type="Gene3D" id="1.20.120.330">
    <property type="entry name" value="Nucleotidyltransferases domain 2"/>
    <property type="match status" value="1"/>
</dbReference>
<name>A0A9D2N4T4_9FIRM</name>
<protein>
    <submittedName>
        <fullName evidence="3">HEPN domain-containing protein</fullName>
    </submittedName>
</protein>
<dbReference type="InterPro" id="IPR007842">
    <property type="entry name" value="HEPN_dom"/>
</dbReference>
<evidence type="ECO:0000313" key="3">
    <source>
        <dbReference type="EMBL" id="HJC09744.1"/>
    </source>
</evidence>
<dbReference type="Pfam" id="PF05168">
    <property type="entry name" value="HEPN"/>
    <property type="match status" value="1"/>
</dbReference>
<reference evidence="3" key="2">
    <citation type="submission" date="2021-04" db="EMBL/GenBank/DDBJ databases">
        <authorList>
            <person name="Gilroy R."/>
        </authorList>
    </citation>
    <scope>NUCLEOTIDE SEQUENCE</scope>
    <source>
        <strain evidence="3">ChiSxjej6B18-287</strain>
    </source>
</reference>
<dbReference type="AlphaFoldDB" id="A0A9D2N4T4"/>
<sequence length="146" mass="17045">MQHEREILCRYRLERAKEDLQAARVNHSSGLFKAAINRSYYAIFHSIRAVNILDGFDASKHSSVIAHFNQYYVHTGEFERGIYKIIDGAYRIREKCDYSDFFLASKEESLVQLEHAEAFVKTVETYIVKKEEEKKKAETEGDISEE</sequence>
<accession>A0A9D2N4T4</accession>
<feature type="domain" description="HEPN" evidence="2">
    <location>
        <begin position="11"/>
        <end position="124"/>
    </location>
</feature>
<evidence type="ECO:0000259" key="2">
    <source>
        <dbReference type="Pfam" id="PF05168"/>
    </source>
</evidence>